<protein>
    <submittedName>
        <fullName evidence="1">Uncharacterized protein</fullName>
    </submittedName>
</protein>
<evidence type="ECO:0000313" key="1">
    <source>
        <dbReference type="EMBL" id="OGG95217.1"/>
    </source>
</evidence>
<gene>
    <name evidence="1" type="ORF">A2527_08575</name>
</gene>
<dbReference type="AlphaFoldDB" id="A0A1F6GAT2"/>
<accession>A0A1F6GAT2</accession>
<sequence>MLKNPKILLFALAWSLILGVGGWLGFSEQRQLNQWRQSPPSISGPTSESLQAKYNRLAQANKSNLKDFEAIKEAYLSLLAQPALAIQIRSQARYDLALLELRTAKQLPEQTEEHLINAVAGFEDALAGGVQGALADDLAVNLYLARIALADYQKAKGNQEYQRLTKLSPEQLLIELQTLQSNLAQSRESAPPERQWMLDLLAQKAKDYPLFEEMP</sequence>
<comment type="caution">
    <text evidence="1">The sequence shown here is derived from an EMBL/GenBank/DDBJ whole genome shotgun (WGS) entry which is preliminary data.</text>
</comment>
<evidence type="ECO:0000313" key="2">
    <source>
        <dbReference type="Proteomes" id="UP000178449"/>
    </source>
</evidence>
<dbReference type="Proteomes" id="UP000178449">
    <property type="component" value="Unassembled WGS sequence"/>
</dbReference>
<reference evidence="1 2" key="1">
    <citation type="journal article" date="2016" name="Nat. Commun.">
        <title>Thousands of microbial genomes shed light on interconnected biogeochemical processes in an aquifer system.</title>
        <authorList>
            <person name="Anantharaman K."/>
            <person name="Brown C.T."/>
            <person name="Hug L.A."/>
            <person name="Sharon I."/>
            <person name="Castelle C.J."/>
            <person name="Probst A.J."/>
            <person name="Thomas B.C."/>
            <person name="Singh A."/>
            <person name="Wilkins M.J."/>
            <person name="Karaoz U."/>
            <person name="Brodie E.L."/>
            <person name="Williams K.H."/>
            <person name="Hubbard S.S."/>
            <person name="Banfield J.F."/>
        </authorList>
    </citation>
    <scope>NUCLEOTIDE SEQUENCE [LARGE SCALE GENOMIC DNA]</scope>
</reference>
<dbReference type="EMBL" id="MFNE01000026">
    <property type="protein sequence ID" value="OGG95217.1"/>
    <property type="molecule type" value="Genomic_DNA"/>
</dbReference>
<name>A0A1F6GAT2_9PROT</name>
<proteinExistence type="predicted"/>
<dbReference type="STRING" id="1817772.A2527_08575"/>
<organism evidence="1 2">
    <name type="scientific">Candidatus Lambdaproteobacteria bacterium RIFOXYD2_FULL_50_16</name>
    <dbReference type="NCBI Taxonomy" id="1817772"/>
    <lineage>
        <taxon>Bacteria</taxon>
        <taxon>Pseudomonadati</taxon>
        <taxon>Pseudomonadota</taxon>
        <taxon>Candidatus Lambdaproteobacteria</taxon>
    </lineage>
</organism>